<gene>
    <name evidence="2" type="ORF">DFR24_0347</name>
</gene>
<feature type="signal peptide" evidence="1">
    <location>
        <begin position="1"/>
        <end position="23"/>
    </location>
</feature>
<sequence length="274" mass="29442">MKITMKKLALALAVAALPFAASAHKGWLEPSKTVLSVGQWITVDAATSTDPFLKDHNAMRLDNLVITAPDGSKVQPENASTGKLRSSFDVQLNQAGTYKVAIVNSGVSARWEEKGQRKSYPPRGQAFTAEGFAKEVPANAEKLAVTESLTQLVTFATAGKPNDTALKPTGVGLELVPLQSITDLYVGEEAKFQFLLDGKPAADVEVEIIADGVRYRSSVDALELKTDKDGKFAIDWKTPGLYWMSASVSDEKATTAPAKQRRTAYTAVVEVLSP</sequence>
<dbReference type="InterPro" id="IPR019613">
    <property type="entry name" value="DUF4198"/>
</dbReference>
<dbReference type="OrthoDB" id="5943at2"/>
<evidence type="ECO:0000313" key="3">
    <source>
        <dbReference type="Proteomes" id="UP000295341"/>
    </source>
</evidence>
<dbReference type="Pfam" id="PF10670">
    <property type="entry name" value="DUF4198"/>
    <property type="match status" value="1"/>
</dbReference>
<dbReference type="Proteomes" id="UP000295341">
    <property type="component" value="Unassembled WGS sequence"/>
</dbReference>
<reference evidence="2 3" key="1">
    <citation type="submission" date="2019-03" db="EMBL/GenBank/DDBJ databases">
        <title>Genomic Encyclopedia of Type Strains, Phase IV (KMG-IV): sequencing the most valuable type-strain genomes for metagenomic binning, comparative biology and taxonomic classification.</title>
        <authorList>
            <person name="Goeker M."/>
        </authorList>
    </citation>
    <scope>NUCLEOTIDE SEQUENCE [LARGE SCALE GENOMIC DNA]</scope>
    <source>
        <strain evidence="2 3">DSM 26377</strain>
    </source>
</reference>
<feature type="chain" id="PRO_5030104872" evidence="1">
    <location>
        <begin position="24"/>
        <end position="274"/>
    </location>
</feature>
<accession>A0A4V3UR82</accession>
<dbReference type="RefSeq" id="WP_133879620.1">
    <property type="nucleotide sequence ID" value="NZ_MWIN01000022.1"/>
</dbReference>
<name>A0A4V3UR82_9GAMM</name>
<organism evidence="2 3">
    <name type="scientific">Panacagrimonas perspica</name>
    <dbReference type="NCBI Taxonomy" id="381431"/>
    <lineage>
        <taxon>Bacteria</taxon>
        <taxon>Pseudomonadati</taxon>
        <taxon>Pseudomonadota</taxon>
        <taxon>Gammaproteobacteria</taxon>
        <taxon>Nevskiales</taxon>
        <taxon>Nevskiaceae</taxon>
        <taxon>Panacagrimonas</taxon>
    </lineage>
</organism>
<dbReference type="AlphaFoldDB" id="A0A4V3UR82"/>
<keyword evidence="3" id="KW-1185">Reference proteome</keyword>
<comment type="caution">
    <text evidence="2">The sequence shown here is derived from an EMBL/GenBank/DDBJ whole genome shotgun (WGS) entry which is preliminary data.</text>
</comment>
<evidence type="ECO:0000256" key="1">
    <source>
        <dbReference type="SAM" id="SignalP"/>
    </source>
</evidence>
<keyword evidence="1" id="KW-0732">Signal</keyword>
<protein>
    <submittedName>
        <fullName evidence="2">Putative GH25 family protein</fullName>
    </submittedName>
</protein>
<dbReference type="EMBL" id="SOBT01000008">
    <property type="protein sequence ID" value="TDU30989.1"/>
    <property type="molecule type" value="Genomic_DNA"/>
</dbReference>
<proteinExistence type="predicted"/>
<evidence type="ECO:0000313" key="2">
    <source>
        <dbReference type="EMBL" id="TDU30989.1"/>
    </source>
</evidence>